<dbReference type="Pfam" id="PF13460">
    <property type="entry name" value="NAD_binding_10"/>
    <property type="match status" value="1"/>
</dbReference>
<organism evidence="2 3">
    <name type="scientific">Ligilactobacillus saerimneri</name>
    <dbReference type="NCBI Taxonomy" id="228229"/>
    <lineage>
        <taxon>Bacteria</taxon>
        <taxon>Bacillati</taxon>
        <taxon>Bacillota</taxon>
        <taxon>Bacilli</taxon>
        <taxon>Lactobacillales</taxon>
        <taxon>Lactobacillaceae</taxon>
        <taxon>Ligilactobacillus</taxon>
    </lineage>
</organism>
<proteinExistence type="predicted"/>
<dbReference type="InterPro" id="IPR036291">
    <property type="entry name" value="NAD(P)-bd_dom_sf"/>
</dbReference>
<sequence>MKYAITAATGHFGQYAVSALNHAVGADNVIVIARNQEKATKLFPNNEVRIGDYNSAPSMTEVLHGIDRVLFISSQPGGPVARLDQHQNVIAALQANHVALTVYTSFPHADQAQSALASDHRATEVAIQAAGLKHSFVRNNWYLENEAGFIQALAHQQPAAYWTDQAMGWAAEQDYARAAVKVLTMDDPQPSYELAGPIRTYAQLGQDLASALNITNTATLVTREAYIAGLEQAGFDHDAASLFASFQEPAAVGDLRHASADLMNLLDSDLTPLTTVITRLVKQK</sequence>
<dbReference type="PANTHER" id="PTHR47129">
    <property type="entry name" value="QUINONE OXIDOREDUCTASE 2"/>
    <property type="match status" value="1"/>
</dbReference>
<dbReference type="Gene3D" id="3.90.25.10">
    <property type="entry name" value="UDP-galactose 4-epimerase, domain 1"/>
    <property type="match status" value="1"/>
</dbReference>
<reference evidence="2 3" key="1">
    <citation type="submission" date="2020-01" db="EMBL/GenBank/DDBJ databases">
        <title>Complete and circular genome sequences of six lactobacillus isolates from horses.</title>
        <authorList>
            <person name="Hassan H.M."/>
        </authorList>
    </citation>
    <scope>NUCLEOTIDE SEQUENCE [LARGE SCALE GENOMIC DNA]</scope>
    <source>
        <strain evidence="2 3">1A</strain>
    </source>
</reference>
<feature type="domain" description="NAD(P)-binding" evidence="1">
    <location>
        <begin position="8"/>
        <end position="159"/>
    </location>
</feature>
<accession>A0A7H9ELJ2</accession>
<protein>
    <submittedName>
        <fullName evidence="2">NAD(P)H-binding protein</fullName>
    </submittedName>
</protein>
<dbReference type="SUPFAM" id="SSF51735">
    <property type="entry name" value="NAD(P)-binding Rossmann-fold domains"/>
    <property type="match status" value="1"/>
</dbReference>
<gene>
    <name evidence="2" type="ORF">GTO87_08380</name>
</gene>
<dbReference type="InterPro" id="IPR052718">
    <property type="entry name" value="NmrA-type_oxidoreductase"/>
</dbReference>
<dbReference type="PANTHER" id="PTHR47129:SF1">
    <property type="entry name" value="NMRA-LIKE DOMAIN-CONTAINING PROTEIN"/>
    <property type="match status" value="1"/>
</dbReference>
<dbReference type="InterPro" id="IPR016040">
    <property type="entry name" value="NAD(P)-bd_dom"/>
</dbReference>
<dbReference type="KEGG" id="lsw:GTO87_08380"/>
<dbReference type="Proteomes" id="UP000510886">
    <property type="component" value="Chromosome"/>
</dbReference>
<name>A0A7H9ELJ2_9LACO</name>
<dbReference type="RefSeq" id="WP_180848773.1">
    <property type="nucleotide sequence ID" value="NZ_CP047418.1"/>
</dbReference>
<dbReference type="AlphaFoldDB" id="A0A7H9ELJ2"/>
<evidence type="ECO:0000259" key="1">
    <source>
        <dbReference type="Pfam" id="PF13460"/>
    </source>
</evidence>
<evidence type="ECO:0000313" key="2">
    <source>
        <dbReference type="EMBL" id="QLL78598.1"/>
    </source>
</evidence>
<dbReference type="Gene3D" id="3.40.50.720">
    <property type="entry name" value="NAD(P)-binding Rossmann-like Domain"/>
    <property type="match status" value="1"/>
</dbReference>
<evidence type="ECO:0000313" key="3">
    <source>
        <dbReference type="Proteomes" id="UP000510886"/>
    </source>
</evidence>
<dbReference type="EMBL" id="CP047418">
    <property type="protein sequence ID" value="QLL78598.1"/>
    <property type="molecule type" value="Genomic_DNA"/>
</dbReference>